<comment type="caution">
    <text evidence="2">The sequence shown here is derived from an EMBL/GenBank/DDBJ whole genome shotgun (WGS) entry which is preliminary data.</text>
</comment>
<accession>A0AAD6CFW5</accession>
<dbReference type="AlphaFoldDB" id="A0AAD6CFW5"/>
<feature type="region of interest" description="Disordered" evidence="1">
    <location>
        <begin position="529"/>
        <end position="637"/>
    </location>
</feature>
<sequence>MAHDTDDPSRIQPSLTSSLDVTATDESISSTVASPLETSSSNGQASLVSGLVMTDSSSSTVVSPPETSSSAGLTPTETSSSSLVSPPGTSSSTVPTTPRISSTEGPATATPVMIDMGSSSSQPEIEADAFLESMSAVLSPKLKTQPTQGPSSVREHSMSAPFVSPPGRMNASSSMPTVAEPNTGPPRSGSAKATRMASMPPGTFKAQLAVRGNAPPPMMHGQGFGLGPSIPASEVWNGFVSSQTGAPFAPAPSGSPFGNLQPGGVPGFKPNLAAVPQLVAGNTGHQDAEQKSLGSLTLDTLSDSDVLFYFGTLCAMARLSPQFLFKYGGKNGKQVGVRLLMYGHTILVAAEADTAYMARVVACRRALTETQTYHPEWLVPPLPIHGATGAHWNWVSLLEAFCTEIGWSAPTYNTGILGNLWHSELSVNDFFFRTFQGCGSMDEAQNTVSHHALYQLLATDNIDVGNILPLDSPLLVLPEVKKPVMPPTEEAIRKKTSMLLNAIESLKPYPDEAGQPQALQDTVDALDRLRKDETKPTGKVSGLSGGKIAKQQAKPVKPVHKEAQKKPPTAPGKAKPKNPPAPLPAKPRAPKRRGRGGGPRHGKERLTPPQQSKAKGKEAEVESSGSQSPSKNANMVPLTKSRLAPVEMEYEPIVDQLATLKAVQEGLGALSPHASFLRLMKTMCHILQIEEPEIRYNPAPYDASGPIHTMHAFFNDPNPFLTRASPVFLANVGGIDEEDAYSLGVKKIILFLLKMCKDEVDMDVLESRWEKELEWLSRLEREVKDRLSQSQMEMEM</sequence>
<evidence type="ECO:0000313" key="3">
    <source>
        <dbReference type="Proteomes" id="UP001213681"/>
    </source>
</evidence>
<reference evidence="2" key="2">
    <citation type="journal article" date="2023" name="IMA Fungus">
        <title>Comparative genomic study of the Penicillium genus elucidates a diverse pangenome and 15 lateral gene transfer events.</title>
        <authorList>
            <person name="Petersen C."/>
            <person name="Sorensen T."/>
            <person name="Nielsen M.R."/>
            <person name="Sondergaard T.E."/>
            <person name="Sorensen J.L."/>
            <person name="Fitzpatrick D.A."/>
            <person name="Frisvad J.C."/>
            <person name="Nielsen K.L."/>
        </authorList>
    </citation>
    <scope>NUCLEOTIDE SEQUENCE</scope>
    <source>
        <strain evidence="2">IBT 16125</strain>
    </source>
</reference>
<feature type="compositionally biased region" description="Polar residues" evidence="1">
    <location>
        <begin position="623"/>
        <end position="633"/>
    </location>
</feature>
<protein>
    <submittedName>
        <fullName evidence="2">Uncharacterized protein</fullName>
    </submittedName>
</protein>
<gene>
    <name evidence="2" type="ORF">N7458_000299</name>
</gene>
<dbReference type="SUPFAM" id="SSF54768">
    <property type="entry name" value="dsRNA-binding domain-like"/>
    <property type="match status" value="1"/>
</dbReference>
<keyword evidence="3" id="KW-1185">Reference proteome</keyword>
<proteinExistence type="predicted"/>
<name>A0AAD6CFW5_9EURO</name>
<dbReference type="PANTHER" id="PTHR48125">
    <property type="entry name" value="LP07818P1"/>
    <property type="match status" value="1"/>
</dbReference>
<feature type="compositionally biased region" description="Pro residues" evidence="1">
    <location>
        <begin position="577"/>
        <end position="587"/>
    </location>
</feature>
<feature type="compositionally biased region" description="Polar residues" evidence="1">
    <location>
        <begin position="142"/>
        <end position="151"/>
    </location>
</feature>
<reference evidence="2" key="1">
    <citation type="submission" date="2022-12" db="EMBL/GenBank/DDBJ databases">
        <authorList>
            <person name="Petersen C."/>
        </authorList>
    </citation>
    <scope>NUCLEOTIDE SEQUENCE</scope>
    <source>
        <strain evidence="2">IBT 16125</strain>
    </source>
</reference>
<evidence type="ECO:0000256" key="1">
    <source>
        <dbReference type="SAM" id="MobiDB-lite"/>
    </source>
</evidence>
<dbReference type="GeneID" id="81593936"/>
<feature type="region of interest" description="Disordered" evidence="1">
    <location>
        <begin position="1"/>
        <end position="122"/>
    </location>
</feature>
<feature type="compositionally biased region" description="Basic residues" evidence="1">
    <location>
        <begin position="588"/>
        <end position="603"/>
    </location>
</feature>
<organism evidence="2 3">
    <name type="scientific">Penicillium daleae</name>
    <dbReference type="NCBI Taxonomy" id="63821"/>
    <lineage>
        <taxon>Eukaryota</taxon>
        <taxon>Fungi</taxon>
        <taxon>Dikarya</taxon>
        <taxon>Ascomycota</taxon>
        <taxon>Pezizomycotina</taxon>
        <taxon>Eurotiomycetes</taxon>
        <taxon>Eurotiomycetidae</taxon>
        <taxon>Eurotiales</taxon>
        <taxon>Aspergillaceae</taxon>
        <taxon>Penicillium</taxon>
    </lineage>
</organism>
<dbReference type="Proteomes" id="UP001213681">
    <property type="component" value="Unassembled WGS sequence"/>
</dbReference>
<feature type="compositionally biased region" description="Low complexity" evidence="1">
    <location>
        <begin position="56"/>
        <end position="103"/>
    </location>
</feature>
<dbReference type="RefSeq" id="XP_056771460.1">
    <property type="nucleotide sequence ID" value="XM_056903693.1"/>
</dbReference>
<evidence type="ECO:0000313" key="2">
    <source>
        <dbReference type="EMBL" id="KAJ5464613.1"/>
    </source>
</evidence>
<feature type="region of interest" description="Disordered" evidence="1">
    <location>
        <begin position="142"/>
        <end position="198"/>
    </location>
</feature>
<feature type="compositionally biased region" description="Polar residues" evidence="1">
    <location>
        <begin position="11"/>
        <end position="47"/>
    </location>
</feature>
<dbReference type="EMBL" id="JAPVEA010000001">
    <property type="protein sequence ID" value="KAJ5464613.1"/>
    <property type="molecule type" value="Genomic_DNA"/>
</dbReference>
<dbReference type="PANTHER" id="PTHR48125:SF12">
    <property type="entry name" value="AT HOOK TRANSCRIPTION FACTOR FAMILY-RELATED"/>
    <property type="match status" value="1"/>
</dbReference>